<accession>A0A367JF58</accession>
<dbReference type="GO" id="GO:0005886">
    <property type="term" value="C:plasma membrane"/>
    <property type="evidence" value="ECO:0007669"/>
    <property type="project" value="TreeGrafter"/>
</dbReference>
<evidence type="ECO:0000313" key="10">
    <source>
        <dbReference type="EMBL" id="RCH88371.1"/>
    </source>
</evidence>
<feature type="non-terminal residue" evidence="10">
    <location>
        <position position="1"/>
    </location>
</feature>
<dbReference type="PANTHER" id="PTHR31247">
    <property type="entry name" value="TRANSMEMBRANE PROTEIN 198 FAMILY MEMBER"/>
    <property type="match status" value="1"/>
</dbReference>
<feature type="transmembrane region" description="Helical" evidence="8">
    <location>
        <begin position="228"/>
        <end position="249"/>
    </location>
</feature>
<keyword evidence="4 8" id="KW-1133">Transmembrane helix</keyword>
<comment type="caution">
    <text evidence="10">The sequence shown here is derived from an EMBL/GenBank/DDBJ whole genome shotgun (WGS) entry which is preliminary data.</text>
</comment>
<feature type="region of interest" description="Disordered" evidence="7">
    <location>
        <begin position="275"/>
        <end position="301"/>
    </location>
</feature>
<proteinExistence type="inferred from homology"/>
<evidence type="ECO:0000256" key="3">
    <source>
        <dbReference type="ARBA" id="ARBA00022692"/>
    </source>
</evidence>
<dbReference type="OrthoDB" id="102260at2759"/>
<feature type="transmembrane region" description="Helical" evidence="8">
    <location>
        <begin position="64"/>
        <end position="83"/>
    </location>
</feature>
<evidence type="ECO:0000256" key="6">
    <source>
        <dbReference type="ARBA" id="ARBA00049737"/>
    </source>
</evidence>
<dbReference type="Pfam" id="PF13886">
    <property type="entry name" value="TM7S3_TM198"/>
    <property type="match status" value="1"/>
</dbReference>
<comment type="subcellular location">
    <subcellularLocation>
        <location evidence="1">Membrane</location>
        <topology evidence="1">Multi-pass membrane protein</topology>
    </subcellularLocation>
</comment>
<keyword evidence="5 8" id="KW-0472">Membrane</keyword>
<feature type="transmembrane region" description="Helical" evidence="8">
    <location>
        <begin position="89"/>
        <end position="107"/>
    </location>
</feature>
<protein>
    <recommendedName>
        <fullName evidence="6">Transmembrane protein 198</fullName>
    </recommendedName>
</protein>
<organism evidence="10 11">
    <name type="scientific">Rhizopus stolonifer</name>
    <name type="common">Rhizopus nigricans</name>
    <dbReference type="NCBI Taxonomy" id="4846"/>
    <lineage>
        <taxon>Eukaryota</taxon>
        <taxon>Fungi</taxon>
        <taxon>Fungi incertae sedis</taxon>
        <taxon>Mucoromycota</taxon>
        <taxon>Mucoromycotina</taxon>
        <taxon>Mucoromycetes</taxon>
        <taxon>Mucorales</taxon>
        <taxon>Mucorineae</taxon>
        <taxon>Rhizopodaceae</taxon>
        <taxon>Rhizopus</taxon>
    </lineage>
</organism>
<evidence type="ECO:0000256" key="4">
    <source>
        <dbReference type="ARBA" id="ARBA00022989"/>
    </source>
</evidence>
<evidence type="ECO:0000259" key="9">
    <source>
        <dbReference type="Pfam" id="PF13886"/>
    </source>
</evidence>
<keyword evidence="11" id="KW-1185">Reference proteome</keyword>
<dbReference type="PANTHER" id="PTHR31247:SF5">
    <property type="entry name" value="DUF4203 DOMAIN-CONTAINING PROTEIN"/>
    <property type="match status" value="1"/>
</dbReference>
<dbReference type="AlphaFoldDB" id="A0A367JF58"/>
<keyword evidence="3 8" id="KW-0812">Transmembrane</keyword>
<dbReference type="Proteomes" id="UP000253551">
    <property type="component" value="Unassembled WGS sequence"/>
</dbReference>
<evidence type="ECO:0000313" key="11">
    <source>
        <dbReference type="Proteomes" id="UP000253551"/>
    </source>
</evidence>
<feature type="domain" description="TM7S3/TM198-like" evidence="9">
    <location>
        <begin position="68"/>
        <end position="248"/>
    </location>
</feature>
<dbReference type="STRING" id="4846.A0A367JF58"/>
<evidence type="ECO:0000256" key="8">
    <source>
        <dbReference type="SAM" id="Phobius"/>
    </source>
</evidence>
<comment type="similarity">
    <text evidence="2">Belongs to the TMEM198 family.</text>
</comment>
<evidence type="ECO:0000256" key="7">
    <source>
        <dbReference type="SAM" id="MobiDB-lite"/>
    </source>
</evidence>
<evidence type="ECO:0000256" key="5">
    <source>
        <dbReference type="ARBA" id="ARBA00023136"/>
    </source>
</evidence>
<dbReference type="InterPro" id="IPR025256">
    <property type="entry name" value="TM7S3/TM198-like_dom"/>
</dbReference>
<dbReference type="InterPro" id="IPR040236">
    <property type="entry name" value="TMEM198"/>
</dbReference>
<name>A0A367JF58_RHIST</name>
<feature type="transmembrane region" description="Helical" evidence="8">
    <location>
        <begin position="119"/>
        <end position="137"/>
    </location>
</feature>
<dbReference type="EMBL" id="PJQM01003533">
    <property type="protein sequence ID" value="RCH88371.1"/>
    <property type="molecule type" value="Genomic_DNA"/>
</dbReference>
<reference evidence="10 11" key="1">
    <citation type="journal article" date="2018" name="G3 (Bethesda)">
        <title>Phylogenetic and Phylogenomic Definition of Rhizopus Species.</title>
        <authorList>
            <person name="Gryganskyi A.P."/>
            <person name="Golan J."/>
            <person name="Dolatabadi S."/>
            <person name="Mondo S."/>
            <person name="Robb S."/>
            <person name="Idnurm A."/>
            <person name="Muszewska A."/>
            <person name="Steczkiewicz K."/>
            <person name="Masonjones S."/>
            <person name="Liao H.L."/>
            <person name="Gajdeczka M.T."/>
            <person name="Anike F."/>
            <person name="Vuek A."/>
            <person name="Anishchenko I.M."/>
            <person name="Voigt K."/>
            <person name="de Hoog G.S."/>
            <person name="Smith M.E."/>
            <person name="Heitman J."/>
            <person name="Vilgalys R."/>
            <person name="Stajich J.E."/>
        </authorList>
    </citation>
    <scope>NUCLEOTIDE SEQUENCE [LARGE SCALE GENOMIC DNA]</scope>
    <source>
        <strain evidence="10 11">LSU 92-RS-03</strain>
    </source>
</reference>
<evidence type="ECO:0000256" key="2">
    <source>
        <dbReference type="ARBA" id="ARBA00006244"/>
    </source>
</evidence>
<sequence length="301" mass="33250">LVYSQPTDLPTRTLLYKREVTDLVDLHHTLTSSPIVNGSHVIPAWTPDWYDAVYGSQQGIRPEMASLGAILIALGLFLCVMGFRLFKPMLIIMGLLTFGSMTWIALANNKPSTHYANDSITMITVPAGLGVLGAILYFQFWYIAIYLVGSLGGLALAAFICTWKSGMVLVTGILTFFAARPMVFFSTSFVGAYVVMLGVDCLARQGYLAGFELLFNRHQIIEYSLSKYVYVLLAMTIVLFLISMAWQMIYNAAHQLGLHVIAAVKGKTVEEEAKEEGDMPASIHIPHHTPNSHVPSVHHHD</sequence>
<gene>
    <name evidence="10" type="ORF">CU098_003663</name>
</gene>
<evidence type="ECO:0000256" key="1">
    <source>
        <dbReference type="ARBA" id="ARBA00004141"/>
    </source>
</evidence>